<keyword evidence="3" id="KW-1185">Reference proteome</keyword>
<name>A0A9D4LPA6_DREPO</name>
<evidence type="ECO:0000313" key="2">
    <source>
        <dbReference type="EMBL" id="KAH3860351.1"/>
    </source>
</evidence>
<evidence type="ECO:0000313" key="3">
    <source>
        <dbReference type="Proteomes" id="UP000828390"/>
    </source>
</evidence>
<dbReference type="EMBL" id="JAIWYP010000002">
    <property type="protein sequence ID" value="KAH3860351.1"/>
    <property type="molecule type" value="Genomic_DNA"/>
</dbReference>
<sequence length="127" mass="14738">MLKSDQTNRQTDRQTNRQGKNNMFPTTVVGDIKTTRGLGTQPSLIELFYTDFATGDRTLSPDIFYDIIDWAMKHSRTDTQTDRQTDRQTDKPTNTDRLIVSFGRTDRRTHRQTETITISPRTKIRQG</sequence>
<proteinExistence type="predicted"/>
<feature type="compositionally biased region" description="Polar residues" evidence="1">
    <location>
        <begin position="16"/>
        <end position="25"/>
    </location>
</feature>
<feature type="region of interest" description="Disordered" evidence="1">
    <location>
        <begin position="1"/>
        <end position="25"/>
    </location>
</feature>
<evidence type="ECO:0000256" key="1">
    <source>
        <dbReference type="SAM" id="MobiDB-lite"/>
    </source>
</evidence>
<gene>
    <name evidence="2" type="ORF">DPMN_023249</name>
</gene>
<feature type="compositionally biased region" description="Basic and acidic residues" evidence="1">
    <location>
        <begin position="75"/>
        <end position="94"/>
    </location>
</feature>
<organism evidence="2 3">
    <name type="scientific">Dreissena polymorpha</name>
    <name type="common">Zebra mussel</name>
    <name type="synonym">Mytilus polymorpha</name>
    <dbReference type="NCBI Taxonomy" id="45954"/>
    <lineage>
        <taxon>Eukaryota</taxon>
        <taxon>Metazoa</taxon>
        <taxon>Spiralia</taxon>
        <taxon>Lophotrochozoa</taxon>
        <taxon>Mollusca</taxon>
        <taxon>Bivalvia</taxon>
        <taxon>Autobranchia</taxon>
        <taxon>Heteroconchia</taxon>
        <taxon>Euheterodonta</taxon>
        <taxon>Imparidentia</taxon>
        <taxon>Neoheterodontei</taxon>
        <taxon>Myida</taxon>
        <taxon>Dreissenoidea</taxon>
        <taxon>Dreissenidae</taxon>
        <taxon>Dreissena</taxon>
    </lineage>
</organism>
<protein>
    <submittedName>
        <fullName evidence="2">Uncharacterized protein</fullName>
    </submittedName>
</protein>
<reference evidence="2" key="1">
    <citation type="journal article" date="2019" name="bioRxiv">
        <title>The Genome of the Zebra Mussel, Dreissena polymorpha: A Resource for Invasive Species Research.</title>
        <authorList>
            <person name="McCartney M.A."/>
            <person name="Auch B."/>
            <person name="Kono T."/>
            <person name="Mallez S."/>
            <person name="Zhang Y."/>
            <person name="Obille A."/>
            <person name="Becker A."/>
            <person name="Abrahante J.E."/>
            <person name="Garbe J."/>
            <person name="Badalamenti J.P."/>
            <person name="Herman A."/>
            <person name="Mangelson H."/>
            <person name="Liachko I."/>
            <person name="Sullivan S."/>
            <person name="Sone E.D."/>
            <person name="Koren S."/>
            <person name="Silverstein K.A.T."/>
            <person name="Beckman K.B."/>
            <person name="Gohl D.M."/>
        </authorList>
    </citation>
    <scope>NUCLEOTIDE SEQUENCE</scope>
    <source>
        <strain evidence="2">Duluth1</strain>
        <tissue evidence="2">Whole animal</tissue>
    </source>
</reference>
<dbReference type="Proteomes" id="UP000828390">
    <property type="component" value="Unassembled WGS sequence"/>
</dbReference>
<feature type="region of interest" description="Disordered" evidence="1">
    <location>
        <begin position="75"/>
        <end position="97"/>
    </location>
</feature>
<comment type="caution">
    <text evidence="2">The sequence shown here is derived from an EMBL/GenBank/DDBJ whole genome shotgun (WGS) entry which is preliminary data.</text>
</comment>
<dbReference type="AlphaFoldDB" id="A0A9D4LPA6"/>
<accession>A0A9D4LPA6</accession>
<reference evidence="2" key="2">
    <citation type="submission" date="2020-11" db="EMBL/GenBank/DDBJ databases">
        <authorList>
            <person name="McCartney M.A."/>
            <person name="Auch B."/>
            <person name="Kono T."/>
            <person name="Mallez S."/>
            <person name="Becker A."/>
            <person name="Gohl D.M."/>
            <person name="Silverstein K.A.T."/>
            <person name="Koren S."/>
            <person name="Bechman K.B."/>
            <person name="Herman A."/>
            <person name="Abrahante J.E."/>
            <person name="Garbe J."/>
        </authorList>
    </citation>
    <scope>NUCLEOTIDE SEQUENCE</scope>
    <source>
        <strain evidence="2">Duluth1</strain>
        <tissue evidence="2">Whole animal</tissue>
    </source>
</reference>